<dbReference type="InterPro" id="IPR038765">
    <property type="entry name" value="Papain-like_cys_pep_sf"/>
</dbReference>
<name>A0A2G9T6F6_TELCI</name>
<dbReference type="Gene3D" id="3.90.70.10">
    <property type="entry name" value="Cysteine proteinases"/>
    <property type="match status" value="1"/>
</dbReference>
<gene>
    <name evidence="1" type="ORF">TELCIR_25725</name>
</gene>
<evidence type="ECO:0000313" key="1">
    <source>
        <dbReference type="EMBL" id="PIO52960.1"/>
    </source>
</evidence>
<organism evidence="1 2">
    <name type="scientific">Teladorsagia circumcincta</name>
    <name type="common">Brown stomach worm</name>
    <name type="synonym">Ostertagia circumcincta</name>
    <dbReference type="NCBI Taxonomy" id="45464"/>
    <lineage>
        <taxon>Eukaryota</taxon>
        <taxon>Metazoa</taxon>
        <taxon>Ecdysozoa</taxon>
        <taxon>Nematoda</taxon>
        <taxon>Chromadorea</taxon>
        <taxon>Rhabditida</taxon>
        <taxon>Rhabditina</taxon>
        <taxon>Rhabditomorpha</taxon>
        <taxon>Strongyloidea</taxon>
        <taxon>Trichostrongylidae</taxon>
        <taxon>Teladorsagia</taxon>
    </lineage>
</organism>
<dbReference type="Proteomes" id="UP000230423">
    <property type="component" value="Unassembled WGS sequence"/>
</dbReference>
<evidence type="ECO:0000313" key="2">
    <source>
        <dbReference type="Proteomes" id="UP000230423"/>
    </source>
</evidence>
<reference evidence="1 2" key="1">
    <citation type="submission" date="2015-09" db="EMBL/GenBank/DDBJ databases">
        <title>Draft genome of the parasitic nematode Teladorsagia circumcincta isolate WARC Sus (inbred).</title>
        <authorList>
            <person name="Mitreva M."/>
        </authorList>
    </citation>
    <scope>NUCLEOTIDE SEQUENCE [LARGE SCALE GENOMIC DNA]</scope>
    <source>
        <strain evidence="1 2">S</strain>
    </source>
</reference>
<accession>A0A2G9T6F6</accession>
<dbReference type="SUPFAM" id="SSF54001">
    <property type="entry name" value="Cysteine proteinases"/>
    <property type="match status" value="1"/>
</dbReference>
<dbReference type="AlphaFoldDB" id="A0A2G9T6F6"/>
<protein>
    <submittedName>
        <fullName evidence="1">Uncharacterized protein</fullName>
    </submittedName>
</protein>
<proteinExistence type="predicted"/>
<dbReference type="OrthoDB" id="10058785at2759"/>
<keyword evidence="2" id="KW-1185">Reference proteome</keyword>
<dbReference type="EMBL" id="KZ422553">
    <property type="protein sequence ID" value="PIO52960.1"/>
    <property type="molecule type" value="Genomic_DNA"/>
</dbReference>
<sequence length="105" mass="12116">MSVRLEDCYARALLPADIDLNCPSLVHFAAIGERLRLDTIAESDVLLGRYQTECCRSYEIHPCGHHGNEPYYGECRTMARTPMCKRRCRPGYKNSYMMDKRYGTC</sequence>